<dbReference type="Proteomes" id="UP000541444">
    <property type="component" value="Unassembled WGS sequence"/>
</dbReference>
<protein>
    <recommendedName>
        <fullName evidence="2">CCHC-type domain-containing protein</fullName>
    </recommendedName>
</protein>
<dbReference type="PROSITE" id="PS50158">
    <property type="entry name" value="ZF_CCHC"/>
    <property type="match status" value="1"/>
</dbReference>
<dbReference type="InterPro" id="IPR036875">
    <property type="entry name" value="Znf_CCHC_sf"/>
</dbReference>
<dbReference type="InterPro" id="IPR001878">
    <property type="entry name" value="Znf_CCHC"/>
</dbReference>
<proteinExistence type="predicted"/>
<dbReference type="SUPFAM" id="SSF57756">
    <property type="entry name" value="Retrovirus zinc finger-like domains"/>
    <property type="match status" value="1"/>
</dbReference>
<evidence type="ECO:0000259" key="2">
    <source>
        <dbReference type="PROSITE" id="PS50158"/>
    </source>
</evidence>
<dbReference type="GO" id="GO:0003676">
    <property type="term" value="F:nucleic acid binding"/>
    <property type="evidence" value="ECO:0007669"/>
    <property type="project" value="InterPro"/>
</dbReference>
<gene>
    <name evidence="3" type="ORF">GIB67_018584</name>
</gene>
<evidence type="ECO:0000256" key="1">
    <source>
        <dbReference type="PROSITE-ProRule" id="PRU00047"/>
    </source>
</evidence>
<organism evidence="3 4">
    <name type="scientific">Kingdonia uniflora</name>
    <dbReference type="NCBI Taxonomy" id="39325"/>
    <lineage>
        <taxon>Eukaryota</taxon>
        <taxon>Viridiplantae</taxon>
        <taxon>Streptophyta</taxon>
        <taxon>Embryophyta</taxon>
        <taxon>Tracheophyta</taxon>
        <taxon>Spermatophyta</taxon>
        <taxon>Magnoliopsida</taxon>
        <taxon>Ranunculales</taxon>
        <taxon>Circaeasteraceae</taxon>
        <taxon>Kingdonia</taxon>
    </lineage>
</organism>
<name>A0A7J7L8D5_9MAGN</name>
<keyword evidence="1" id="KW-0863">Zinc-finger</keyword>
<dbReference type="GO" id="GO:0008270">
    <property type="term" value="F:zinc ion binding"/>
    <property type="evidence" value="ECO:0007669"/>
    <property type="project" value="UniProtKB-KW"/>
</dbReference>
<keyword evidence="4" id="KW-1185">Reference proteome</keyword>
<keyword evidence="1" id="KW-0862">Zinc</keyword>
<evidence type="ECO:0000313" key="3">
    <source>
        <dbReference type="EMBL" id="KAF6138853.1"/>
    </source>
</evidence>
<dbReference type="OrthoDB" id="5418639at2759"/>
<evidence type="ECO:0000313" key="4">
    <source>
        <dbReference type="Proteomes" id="UP000541444"/>
    </source>
</evidence>
<sequence length="158" mass="17903">MGGGKHQFLTNVELFPICDQAGHNVSSCSWIYSKCKWLSDAINEFKNPTSSSSLVGCYGCGGLNHWVRECPWTLSNCKRLGCNDVIKLFTSTKASSYGLKFLKCQNVQCGKFMWLKDAIDVDEKVKEEERKKVVQNVKITLEMNIDDFIRDFKGKTTL</sequence>
<reference evidence="3 4" key="1">
    <citation type="journal article" date="2020" name="IScience">
        <title>Genome Sequencing of the Endangered Kingdonia uniflora (Circaeasteraceae, Ranunculales) Reveals Potential Mechanisms of Evolutionary Specialization.</title>
        <authorList>
            <person name="Sun Y."/>
            <person name="Deng T."/>
            <person name="Zhang A."/>
            <person name="Moore M.J."/>
            <person name="Landis J.B."/>
            <person name="Lin N."/>
            <person name="Zhang H."/>
            <person name="Zhang X."/>
            <person name="Huang J."/>
            <person name="Zhang X."/>
            <person name="Sun H."/>
            <person name="Wang H."/>
        </authorList>
    </citation>
    <scope>NUCLEOTIDE SEQUENCE [LARGE SCALE GENOMIC DNA]</scope>
    <source>
        <strain evidence="3">TB1705</strain>
        <tissue evidence="3">Leaf</tissue>
    </source>
</reference>
<accession>A0A7J7L8D5</accession>
<dbReference type="AlphaFoldDB" id="A0A7J7L8D5"/>
<comment type="caution">
    <text evidence="3">The sequence shown here is derived from an EMBL/GenBank/DDBJ whole genome shotgun (WGS) entry which is preliminary data.</text>
</comment>
<dbReference type="Gene3D" id="4.10.60.10">
    <property type="entry name" value="Zinc finger, CCHC-type"/>
    <property type="match status" value="1"/>
</dbReference>
<dbReference type="EMBL" id="JACGCM010002538">
    <property type="protein sequence ID" value="KAF6138853.1"/>
    <property type="molecule type" value="Genomic_DNA"/>
</dbReference>
<feature type="domain" description="CCHC-type" evidence="2">
    <location>
        <begin position="57"/>
        <end position="71"/>
    </location>
</feature>
<keyword evidence="1" id="KW-0479">Metal-binding</keyword>